<evidence type="ECO:0000256" key="1">
    <source>
        <dbReference type="ARBA" id="ARBA00010396"/>
    </source>
</evidence>
<protein>
    <recommendedName>
        <fullName evidence="6">Ribosomal RNA small subunit methyltransferase H</fullName>
        <ecNumber evidence="6">2.1.1.199</ecNumber>
    </recommendedName>
    <alternativeName>
        <fullName evidence="6">16S rRNA m(4)C1402 methyltransferase</fullName>
    </alternativeName>
    <alternativeName>
        <fullName evidence="6">rRNA (cytosine-N(4)-)-methyltransferase RsmH</fullName>
    </alternativeName>
</protein>
<evidence type="ECO:0000256" key="4">
    <source>
        <dbReference type="ARBA" id="ARBA00022679"/>
    </source>
</evidence>
<dbReference type="Gene3D" id="3.40.50.150">
    <property type="entry name" value="Vaccinia Virus protein VP39"/>
    <property type="match status" value="2"/>
</dbReference>
<dbReference type="Pfam" id="PF01795">
    <property type="entry name" value="Methyltransf_5"/>
    <property type="match status" value="1"/>
</dbReference>
<accession>A0A5C0UHW4</accession>
<dbReference type="SUPFAM" id="SSF81799">
    <property type="entry name" value="Putative methyltransferase TM0872, insert domain"/>
    <property type="match status" value="1"/>
</dbReference>
<comment type="similarity">
    <text evidence="1 6">Belongs to the methyltransferase superfamily. RsmH family.</text>
</comment>
<keyword evidence="3 6" id="KW-0489">Methyltransferase</keyword>
<name>A0A5C0UHW4_9PROT</name>
<evidence type="ECO:0000256" key="6">
    <source>
        <dbReference type="HAMAP-Rule" id="MF_01007"/>
    </source>
</evidence>
<dbReference type="SUPFAM" id="SSF53335">
    <property type="entry name" value="S-adenosyl-L-methionine-dependent methyltransferases"/>
    <property type="match status" value="2"/>
</dbReference>
<keyword evidence="8" id="KW-1185">Reference proteome</keyword>
<comment type="catalytic activity">
    <reaction evidence="6">
        <text>cytidine(1402) in 16S rRNA + S-adenosyl-L-methionine = N(4)-methylcytidine(1402) in 16S rRNA + S-adenosyl-L-homocysteine + H(+)</text>
        <dbReference type="Rhea" id="RHEA:42928"/>
        <dbReference type="Rhea" id="RHEA-COMP:10286"/>
        <dbReference type="Rhea" id="RHEA-COMP:10287"/>
        <dbReference type="ChEBI" id="CHEBI:15378"/>
        <dbReference type="ChEBI" id="CHEBI:57856"/>
        <dbReference type="ChEBI" id="CHEBI:59789"/>
        <dbReference type="ChEBI" id="CHEBI:74506"/>
        <dbReference type="ChEBI" id="CHEBI:82748"/>
        <dbReference type="EC" id="2.1.1.199"/>
    </reaction>
</comment>
<evidence type="ECO:0000313" key="7">
    <source>
        <dbReference type="EMBL" id="QEK38962.1"/>
    </source>
</evidence>
<dbReference type="KEGG" id="nabu:FZC36_00725"/>
<dbReference type="InterPro" id="IPR023397">
    <property type="entry name" value="SAM-dep_MeTrfase_MraW_recog"/>
</dbReference>
<dbReference type="EC" id="2.1.1.199" evidence="6"/>
<gene>
    <name evidence="6 7" type="primary">rsmH</name>
    <name evidence="7" type="ORF">FZC36_00725</name>
</gene>
<dbReference type="InterPro" id="IPR029063">
    <property type="entry name" value="SAM-dependent_MTases_sf"/>
</dbReference>
<keyword evidence="4 6" id="KW-0808">Transferase</keyword>
<dbReference type="PANTHER" id="PTHR11265">
    <property type="entry name" value="S-ADENOSYL-METHYLTRANSFERASE MRAW"/>
    <property type="match status" value="1"/>
</dbReference>
<organism evidence="7 8">
    <name type="scientific">Candidatus Nesciobacter abundans</name>
    <dbReference type="NCBI Taxonomy" id="2601668"/>
    <lineage>
        <taxon>Bacteria</taxon>
        <taxon>Pseudomonadati</taxon>
        <taxon>Pseudomonadota</taxon>
        <taxon>Alphaproteobacteria</taxon>
        <taxon>Holosporales</taxon>
        <taxon>Holosporaceae</taxon>
        <taxon>Candidatus Nesciobacter</taxon>
    </lineage>
</organism>
<sequence length="341" mass="39241">MAREIMDFLKPTPSKKFIDFTFGFGGHAKLLLSFGAKVTGIDRDKESFLYGKKLEKQNSRFKIIRAKFSDIYEQHEKSRLKNQNNGKELDSEHFMTLNPEKNLCTYTNANEIRNTKWSNKNYEADANKDMDKKTYFKEDFSKIISEADGILLDFGVSSEQIDNQEKGFSFTNEGPLKMQMGLNNVSAYDVVNLYDQHVLADIIYHYGDEVKSRQIASKIMEKRKEKKIETTKELSDIVNSCFRGFSKKPHSAKTFQAIRMFVNDEVNEIVKILHVLKSKMKAGAKLATITFHSGEDKIIKKEFKGCFLTTKPKFLQPSLEETLFNSRSRSAKLRLGAKKII</sequence>
<dbReference type="NCBIfam" id="TIGR00006">
    <property type="entry name" value="16S rRNA (cytosine(1402)-N(4))-methyltransferase RsmH"/>
    <property type="match status" value="1"/>
</dbReference>
<dbReference type="HAMAP" id="MF_01007">
    <property type="entry name" value="16SrRNA_methyltr_H"/>
    <property type="match status" value="1"/>
</dbReference>
<feature type="binding site" evidence="6">
    <location>
        <begin position="25"/>
        <end position="27"/>
    </location>
    <ligand>
        <name>S-adenosyl-L-methionine</name>
        <dbReference type="ChEBI" id="CHEBI:59789"/>
    </ligand>
</feature>
<dbReference type="PANTHER" id="PTHR11265:SF0">
    <property type="entry name" value="12S RRNA N4-METHYLCYTIDINE METHYLTRANSFERASE"/>
    <property type="match status" value="1"/>
</dbReference>
<feature type="binding site" evidence="6">
    <location>
        <position position="42"/>
    </location>
    <ligand>
        <name>S-adenosyl-L-methionine</name>
        <dbReference type="ChEBI" id="CHEBI:59789"/>
    </ligand>
</feature>
<dbReference type="InterPro" id="IPR002903">
    <property type="entry name" value="RsmH"/>
</dbReference>
<proteinExistence type="inferred from homology"/>
<keyword evidence="2 6" id="KW-0698">rRNA processing</keyword>
<dbReference type="GO" id="GO:0070475">
    <property type="term" value="P:rRNA base methylation"/>
    <property type="evidence" value="ECO:0007669"/>
    <property type="project" value="UniProtKB-UniRule"/>
</dbReference>
<dbReference type="Proteomes" id="UP000324924">
    <property type="component" value="Chromosome"/>
</dbReference>
<comment type="subcellular location">
    <subcellularLocation>
        <location evidence="6">Cytoplasm</location>
    </subcellularLocation>
</comment>
<feature type="binding site" evidence="6">
    <location>
        <position position="68"/>
    </location>
    <ligand>
        <name>S-adenosyl-L-methionine</name>
        <dbReference type="ChEBI" id="CHEBI:59789"/>
    </ligand>
</feature>
<keyword evidence="6" id="KW-0963">Cytoplasm</keyword>
<comment type="function">
    <text evidence="6">Specifically methylates the N4 position of cytidine in position 1402 (C1402) of 16S rRNA.</text>
</comment>
<evidence type="ECO:0000256" key="3">
    <source>
        <dbReference type="ARBA" id="ARBA00022603"/>
    </source>
</evidence>
<dbReference type="EMBL" id="CP043314">
    <property type="protein sequence ID" value="QEK38962.1"/>
    <property type="molecule type" value="Genomic_DNA"/>
</dbReference>
<dbReference type="GO" id="GO:0005737">
    <property type="term" value="C:cytoplasm"/>
    <property type="evidence" value="ECO:0007669"/>
    <property type="project" value="UniProtKB-SubCell"/>
</dbReference>
<feature type="binding site" evidence="6">
    <location>
        <position position="153"/>
    </location>
    <ligand>
        <name>S-adenosyl-L-methionine</name>
        <dbReference type="ChEBI" id="CHEBI:59789"/>
    </ligand>
</feature>
<dbReference type="OrthoDB" id="9806637at2"/>
<feature type="binding site" evidence="6">
    <location>
        <position position="160"/>
    </location>
    <ligand>
        <name>S-adenosyl-L-methionine</name>
        <dbReference type="ChEBI" id="CHEBI:59789"/>
    </ligand>
</feature>
<dbReference type="GO" id="GO:0071424">
    <property type="term" value="F:rRNA (cytosine-N4-)-methyltransferase activity"/>
    <property type="evidence" value="ECO:0007669"/>
    <property type="project" value="UniProtKB-UniRule"/>
</dbReference>
<keyword evidence="5 6" id="KW-0949">S-adenosyl-L-methionine</keyword>
<dbReference type="AlphaFoldDB" id="A0A5C0UHW4"/>
<reference evidence="7 8" key="1">
    <citation type="submission" date="2019-08" db="EMBL/GenBank/DDBJ databases">
        <title>Highly reduced genomes of protist endosymbionts show evolutionary convergence.</title>
        <authorList>
            <person name="George E."/>
            <person name="Husnik F."/>
            <person name="Tashyreva D."/>
            <person name="Prokopchuk G."/>
            <person name="Horak A."/>
            <person name="Kwong W.K."/>
            <person name="Lukes J."/>
            <person name="Keeling P.J."/>
        </authorList>
    </citation>
    <scope>NUCLEOTIDE SEQUENCE [LARGE SCALE GENOMIC DNA]</scope>
    <source>
        <strain evidence="7">1604HC</strain>
    </source>
</reference>
<evidence type="ECO:0000256" key="2">
    <source>
        <dbReference type="ARBA" id="ARBA00022552"/>
    </source>
</evidence>
<evidence type="ECO:0000256" key="5">
    <source>
        <dbReference type="ARBA" id="ARBA00022691"/>
    </source>
</evidence>
<dbReference type="PIRSF" id="PIRSF004486">
    <property type="entry name" value="MraW"/>
    <property type="match status" value="1"/>
</dbReference>
<dbReference type="Gene3D" id="1.10.150.170">
    <property type="entry name" value="Putative methyltransferase TM0872, insert domain"/>
    <property type="match status" value="1"/>
</dbReference>
<evidence type="ECO:0000313" key="8">
    <source>
        <dbReference type="Proteomes" id="UP000324924"/>
    </source>
</evidence>